<proteinExistence type="predicted"/>
<sequence>MYLLDGMLSKHLQPSIVTFANLVGAHSHAPLDQLEGVLSSMTHKGVGPNQVFTEAVLSALFPGRFTAAWTVDDICTRLKGASRNRLRVAKSVLKDARSRGVRLTQLSSMVDQCLQQLTI</sequence>
<gene>
    <name evidence="1" type="ORF">SNEC2469_LOCUS35460</name>
</gene>
<protein>
    <recommendedName>
        <fullName evidence="3">Pentatricopeptide repeat-containing protein</fullName>
    </recommendedName>
</protein>
<evidence type="ECO:0008006" key="3">
    <source>
        <dbReference type="Google" id="ProtNLM"/>
    </source>
</evidence>
<comment type="caution">
    <text evidence="1">The sequence shown here is derived from an EMBL/GenBank/DDBJ whole genome shotgun (WGS) entry which is preliminary data.</text>
</comment>
<evidence type="ECO:0000313" key="2">
    <source>
        <dbReference type="Proteomes" id="UP000601435"/>
    </source>
</evidence>
<dbReference type="Proteomes" id="UP000601435">
    <property type="component" value="Unassembled WGS sequence"/>
</dbReference>
<reference evidence="1" key="1">
    <citation type="submission" date="2021-02" db="EMBL/GenBank/DDBJ databases">
        <authorList>
            <person name="Dougan E. K."/>
            <person name="Rhodes N."/>
            <person name="Thang M."/>
            <person name="Chan C."/>
        </authorList>
    </citation>
    <scope>NUCLEOTIDE SEQUENCE</scope>
</reference>
<keyword evidence="2" id="KW-1185">Reference proteome</keyword>
<organism evidence="1 2">
    <name type="scientific">Symbiodinium necroappetens</name>
    <dbReference type="NCBI Taxonomy" id="1628268"/>
    <lineage>
        <taxon>Eukaryota</taxon>
        <taxon>Sar</taxon>
        <taxon>Alveolata</taxon>
        <taxon>Dinophyceae</taxon>
        <taxon>Suessiales</taxon>
        <taxon>Symbiodiniaceae</taxon>
        <taxon>Symbiodinium</taxon>
    </lineage>
</organism>
<dbReference type="InterPro" id="IPR011990">
    <property type="entry name" value="TPR-like_helical_dom_sf"/>
</dbReference>
<accession>A0A813CKJ1</accession>
<name>A0A813CKJ1_9DINO</name>
<dbReference type="AlphaFoldDB" id="A0A813CKJ1"/>
<evidence type="ECO:0000313" key="1">
    <source>
        <dbReference type="EMBL" id="CAE7944963.1"/>
    </source>
</evidence>
<dbReference type="Gene3D" id="1.25.40.10">
    <property type="entry name" value="Tetratricopeptide repeat domain"/>
    <property type="match status" value="1"/>
</dbReference>
<dbReference type="EMBL" id="CAJNJA010102699">
    <property type="protein sequence ID" value="CAE7944963.1"/>
    <property type="molecule type" value="Genomic_DNA"/>
</dbReference>